<evidence type="ECO:0000313" key="3">
    <source>
        <dbReference type="Proteomes" id="UP000031258"/>
    </source>
</evidence>
<dbReference type="Gene3D" id="1.10.260.40">
    <property type="entry name" value="lambda repressor-like DNA-binding domains"/>
    <property type="match status" value="1"/>
</dbReference>
<keyword evidence="3" id="KW-1185">Reference proteome</keyword>
<dbReference type="RefSeq" id="WP_039455511.1">
    <property type="nucleotide sequence ID" value="NZ_JSWE01000077.1"/>
</dbReference>
<dbReference type="Proteomes" id="UP000031258">
    <property type="component" value="Unassembled WGS sequence"/>
</dbReference>
<dbReference type="SUPFAM" id="SSF47413">
    <property type="entry name" value="lambda repressor-like DNA-binding domains"/>
    <property type="match status" value="1"/>
</dbReference>
<protein>
    <recommendedName>
        <fullName evidence="1">HTH cro/C1-type domain-containing protein</fullName>
    </recommendedName>
</protein>
<dbReference type="OrthoDB" id="528805at2"/>
<dbReference type="PROSITE" id="PS50943">
    <property type="entry name" value="HTH_CROC1"/>
    <property type="match status" value="1"/>
</dbReference>
<dbReference type="GO" id="GO:0003677">
    <property type="term" value="F:DNA binding"/>
    <property type="evidence" value="ECO:0007669"/>
    <property type="project" value="InterPro"/>
</dbReference>
<dbReference type="STRING" id="86105.NF27_DA00040"/>
<evidence type="ECO:0000259" key="1">
    <source>
        <dbReference type="PROSITE" id="PS50943"/>
    </source>
</evidence>
<sequence length="161" mass="18698">MRVKDNQLDVILQKLMANVKITDTQLSKELKVPSSVVNQILNKGKISPRLSTLTHIAKYFDVTVAQLIGEVPINTKYDLFHCLPHKNIKSSFKWVAELYKEAVDFTISFLEDNTTYSSINAEQTITIINEIYYYSIKKDLNKIDHDFAHWYLNFIIKQILT</sequence>
<dbReference type="InterPro" id="IPR010982">
    <property type="entry name" value="Lambda_DNA-bd_dom_sf"/>
</dbReference>
<name>A0A0C1R0B2_9RICK</name>
<dbReference type="InterPro" id="IPR001387">
    <property type="entry name" value="Cro/C1-type_HTH"/>
</dbReference>
<dbReference type="Pfam" id="PF13443">
    <property type="entry name" value="HTH_26"/>
    <property type="match status" value="1"/>
</dbReference>
<dbReference type="EMBL" id="JSWE01000077">
    <property type="protein sequence ID" value="KIE05740.1"/>
    <property type="molecule type" value="Genomic_DNA"/>
</dbReference>
<gene>
    <name evidence="2" type="ORF">NF27_DA00040</name>
</gene>
<evidence type="ECO:0000313" key="2">
    <source>
        <dbReference type="EMBL" id="KIE05740.1"/>
    </source>
</evidence>
<accession>A0A0C1R0B2</accession>
<comment type="caution">
    <text evidence="2">The sequence shown here is derived from an EMBL/GenBank/DDBJ whole genome shotgun (WGS) entry which is preliminary data.</text>
</comment>
<dbReference type="CDD" id="cd00093">
    <property type="entry name" value="HTH_XRE"/>
    <property type="match status" value="1"/>
</dbReference>
<organism evidence="2 3">
    <name type="scientific">Candidatus Jidaibacter acanthamoebae</name>
    <dbReference type="NCBI Taxonomy" id="86105"/>
    <lineage>
        <taxon>Bacteria</taxon>
        <taxon>Pseudomonadati</taxon>
        <taxon>Pseudomonadota</taxon>
        <taxon>Alphaproteobacteria</taxon>
        <taxon>Rickettsiales</taxon>
        <taxon>Candidatus Midichloriaceae</taxon>
        <taxon>Candidatus Jidaibacter</taxon>
    </lineage>
</organism>
<proteinExistence type="predicted"/>
<feature type="domain" description="HTH cro/C1-type" evidence="1">
    <location>
        <begin position="12"/>
        <end position="67"/>
    </location>
</feature>
<dbReference type="AlphaFoldDB" id="A0A0C1R0B2"/>
<reference evidence="2 3" key="1">
    <citation type="submission" date="2014-11" db="EMBL/GenBank/DDBJ databases">
        <title>A Rickettsiales Symbiont of Amoebae With Ancient Features.</title>
        <authorList>
            <person name="Schulz F."/>
            <person name="Martijn J."/>
            <person name="Wascher F."/>
            <person name="Kostanjsek R."/>
            <person name="Ettema T.J."/>
            <person name="Horn M."/>
        </authorList>
    </citation>
    <scope>NUCLEOTIDE SEQUENCE [LARGE SCALE GENOMIC DNA]</scope>
    <source>
        <strain evidence="2 3">UWC36</strain>
    </source>
</reference>